<feature type="transmembrane region" description="Helical" evidence="20">
    <location>
        <begin position="227"/>
        <end position="257"/>
    </location>
</feature>
<accession>A0A226EX57</accession>
<dbReference type="GO" id="GO:0005765">
    <property type="term" value="C:lysosomal membrane"/>
    <property type="evidence" value="ECO:0007669"/>
    <property type="project" value="TreeGrafter"/>
</dbReference>
<dbReference type="EMBL" id="LNIX01000001">
    <property type="protein sequence ID" value="OXA62172.1"/>
    <property type="molecule type" value="Genomic_DNA"/>
</dbReference>
<comment type="subcellular location">
    <subcellularLocation>
        <location evidence="4">Cell projection</location>
        <location evidence="4">Dendrite</location>
    </subcellularLocation>
    <subcellularLocation>
        <location evidence="17">Cell projection</location>
        <location evidence="17">Growth cone membrane</location>
        <topology evidence="17">Single-pass type I membrane protein</topology>
    </subcellularLocation>
    <subcellularLocation>
        <location evidence="15">Cytoplasmic vesicle</location>
        <location evidence="15">Secretory vesicle</location>
        <location evidence="15">Synaptic vesicle membrane</location>
        <topology evidence="15">Single-pass type I membrane protein</topology>
    </subcellularLocation>
    <subcellularLocation>
        <location evidence="2">Early endosome membrane</location>
        <topology evidence="2">Single-pass type I membrane protein</topology>
    </subcellularLocation>
    <subcellularLocation>
        <location evidence="1">Endoplasmic reticulum-Golgi intermediate compartment membrane</location>
        <topology evidence="1">Single-pass type I membrane protein</topology>
    </subcellularLocation>
    <subcellularLocation>
        <location evidence="3">Recycling endosome</location>
    </subcellularLocation>
</comment>
<keyword evidence="24" id="KW-1185">Reference proteome</keyword>
<dbReference type="Proteomes" id="UP000198287">
    <property type="component" value="Unassembled WGS sequence"/>
</dbReference>
<evidence type="ECO:0000256" key="11">
    <source>
        <dbReference type="ARBA" id="ARBA00023136"/>
    </source>
</evidence>
<evidence type="ECO:0000256" key="14">
    <source>
        <dbReference type="ARBA" id="ARBA00023329"/>
    </source>
</evidence>
<feature type="signal peptide" evidence="21">
    <location>
        <begin position="1"/>
        <end position="25"/>
    </location>
</feature>
<dbReference type="OrthoDB" id="6232933at2759"/>
<dbReference type="Gene3D" id="2.40.160.110">
    <property type="match status" value="1"/>
</dbReference>
<dbReference type="GO" id="GO:0072594">
    <property type="term" value="P:establishment of protein localization to organelle"/>
    <property type="evidence" value="ECO:0007669"/>
    <property type="project" value="TreeGrafter"/>
</dbReference>
<evidence type="ECO:0000313" key="24">
    <source>
        <dbReference type="Proteomes" id="UP000198287"/>
    </source>
</evidence>
<evidence type="ECO:0000256" key="9">
    <source>
        <dbReference type="ARBA" id="ARBA00022989"/>
    </source>
</evidence>
<evidence type="ECO:0000313" key="23">
    <source>
        <dbReference type="EMBL" id="OXA62172.1"/>
    </source>
</evidence>
<evidence type="ECO:0000256" key="20">
    <source>
        <dbReference type="SAM" id="Phobius"/>
    </source>
</evidence>
<gene>
    <name evidence="23" type="ORF">Fcan01_00798</name>
</gene>
<comment type="function">
    <text evidence="16">Plays a role in short-term synaptic plasticity in a subset of GABAergic neurons in the brain.</text>
</comment>
<sequence length="275" mass="31269">MLQVRKSTLSLLFILLTIKFRSIPALEPALNQVQQLDPISHKPSWFPHNIDNYVLFDKNMVACIMLHSAIQISFPVKNENDQFFYLETVDLPLHAVTITGNCSLGRLTLSWDTFTNKTNDLVFYFAVNESHYDLQYVTGKIWWFDPPPEENVTELETYFIFQSENANHHVEASFNHSYYCREEVVISGNNGSTVNLRHFKVEAFRKSVPWNLVFGPAVKCSVLSFQLITGIVLVAIGGNILLVYFIVGVGACAHVCCFRGRKKSIQQCVPSPSKE</sequence>
<evidence type="ECO:0000256" key="21">
    <source>
        <dbReference type="SAM" id="SignalP"/>
    </source>
</evidence>
<evidence type="ECO:0000256" key="6">
    <source>
        <dbReference type="ARBA" id="ARBA00022692"/>
    </source>
</evidence>
<dbReference type="PANTHER" id="PTHR11506">
    <property type="entry name" value="LYSOSOME-ASSOCIATED MEMBRANE GLYCOPROTEIN"/>
    <property type="match status" value="1"/>
</dbReference>
<protein>
    <recommendedName>
        <fullName evidence="18">Lysosome-associated membrane glycoprotein 5</fullName>
    </recommendedName>
    <alternativeName>
        <fullName evidence="19">Lysosome-associated membrane protein 5</fullName>
    </alternativeName>
</protein>
<comment type="similarity">
    <text evidence="5">Belongs to the LAMP family.</text>
</comment>
<dbReference type="PANTHER" id="PTHR11506:SF35">
    <property type="entry name" value="LYSOSOME-ASSOCIATED MEMBRANE GLYCOPROTEIN 5"/>
    <property type="match status" value="1"/>
</dbReference>
<evidence type="ECO:0000256" key="12">
    <source>
        <dbReference type="ARBA" id="ARBA00023180"/>
    </source>
</evidence>
<dbReference type="InterPro" id="IPR048528">
    <property type="entry name" value="Lamp2-like_luminal"/>
</dbReference>
<dbReference type="InterPro" id="IPR002000">
    <property type="entry name" value="Lysosome-assoc_membr_glycop"/>
</dbReference>
<feature type="chain" id="PRO_5012782076" description="Lysosome-associated membrane glycoprotein 5" evidence="21">
    <location>
        <begin position="26"/>
        <end position="275"/>
    </location>
</feature>
<evidence type="ECO:0000256" key="13">
    <source>
        <dbReference type="ARBA" id="ARBA00023273"/>
    </source>
</evidence>
<evidence type="ECO:0000256" key="5">
    <source>
        <dbReference type="ARBA" id="ARBA00009644"/>
    </source>
</evidence>
<dbReference type="GO" id="GO:0031902">
    <property type="term" value="C:late endosome membrane"/>
    <property type="evidence" value="ECO:0007669"/>
    <property type="project" value="TreeGrafter"/>
</dbReference>
<evidence type="ECO:0000259" key="22">
    <source>
        <dbReference type="Pfam" id="PF01299"/>
    </source>
</evidence>
<evidence type="ECO:0000256" key="4">
    <source>
        <dbReference type="ARBA" id="ARBA00004279"/>
    </source>
</evidence>
<keyword evidence="7 21" id="KW-0732">Signal</keyword>
<evidence type="ECO:0000256" key="19">
    <source>
        <dbReference type="ARBA" id="ARBA00076257"/>
    </source>
</evidence>
<name>A0A226EX57_FOLCA</name>
<keyword evidence="12" id="KW-0325">Glycoprotein</keyword>
<evidence type="ECO:0000256" key="18">
    <source>
        <dbReference type="ARBA" id="ARBA00074379"/>
    </source>
</evidence>
<keyword evidence="13" id="KW-0966">Cell projection</keyword>
<evidence type="ECO:0000256" key="15">
    <source>
        <dbReference type="ARBA" id="ARBA00029428"/>
    </source>
</evidence>
<dbReference type="AlphaFoldDB" id="A0A226EX57"/>
<keyword evidence="6 20" id="KW-0812">Transmembrane</keyword>
<evidence type="ECO:0000256" key="2">
    <source>
        <dbReference type="ARBA" id="ARBA00004158"/>
    </source>
</evidence>
<evidence type="ECO:0000256" key="1">
    <source>
        <dbReference type="ARBA" id="ARBA00004151"/>
    </source>
</evidence>
<evidence type="ECO:0000256" key="3">
    <source>
        <dbReference type="ARBA" id="ARBA00004172"/>
    </source>
</evidence>
<evidence type="ECO:0000256" key="10">
    <source>
        <dbReference type="ARBA" id="ARBA00023018"/>
    </source>
</evidence>
<keyword evidence="8" id="KW-0967">Endosome</keyword>
<dbReference type="Pfam" id="PF01299">
    <property type="entry name" value="Lamp2-like_luminal"/>
    <property type="match status" value="1"/>
</dbReference>
<keyword evidence="14" id="KW-0968">Cytoplasmic vesicle</keyword>
<evidence type="ECO:0000256" key="7">
    <source>
        <dbReference type="ARBA" id="ARBA00022729"/>
    </source>
</evidence>
<proteinExistence type="inferred from homology"/>
<evidence type="ECO:0000256" key="16">
    <source>
        <dbReference type="ARBA" id="ARBA00053950"/>
    </source>
</evidence>
<keyword evidence="10" id="KW-0770">Synapse</keyword>
<organism evidence="23 24">
    <name type="scientific">Folsomia candida</name>
    <name type="common">Springtail</name>
    <dbReference type="NCBI Taxonomy" id="158441"/>
    <lineage>
        <taxon>Eukaryota</taxon>
        <taxon>Metazoa</taxon>
        <taxon>Ecdysozoa</taxon>
        <taxon>Arthropoda</taxon>
        <taxon>Hexapoda</taxon>
        <taxon>Collembola</taxon>
        <taxon>Entomobryomorpha</taxon>
        <taxon>Isotomoidea</taxon>
        <taxon>Isotomidae</taxon>
        <taxon>Proisotominae</taxon>
        <taxon>Folsomia</taxon>
    </lineage>
</organism>
<reference evidence="23 24" key="1">
    <citation type="submission" date="2015-12" db="EMBL/GenBank/DDBJ databases">
        <title>The genome of Folsomia candida.</title>
        <authorList>
            <person name="Faddeeva A."/>
            <person name="Derks M.F."/>
            <person name="Anvar Y."/>
            <person name="Smit S."/>
            <person name="Van Straalen N."/>
            <person name="Roelofs D."/>
        </authorList>
    </citation>
    <scope>NUCLEOTIDE SEQUENCE [LARGE SCALE GENOMIC DNA]</scope>
    <source>
        <strain evidence="23 24">VU population</strain>
        <tissue evidence="23">Whole body</tissue>
    </source>
</reference>
<dbReference type="GO" id="GO:0005886">
    <property type="term" value="C:plasma membrane"/>
    <property type="evidence" value="ECO:0007669"/>
    <property type="project" value="UniProtKB-SubCell"/>
</dbReference>
<evidence type="ECO:0000256" key="17">
    <source>
        <dbReference type="ARBA" id="ARBA00060492"/>
    </source>
</evidence>
<keyword evidence="9 20" id="KW-1133">Transmembrane helix</keyword>
<keyword evidence="11 20" id="KW-0472">Membrane</keyword>
<evidence type="ECO:0000256" key="8">
    <source>
        <dbReference type="ARBA" id="ARBA00022753"/>
    </source>
</evidence>
<feature type="domain" description="Lysosome-associated membrane glycoprotein 2-like luminal" evidence="22">
    <location>
        <begin position="50"/>
        <end position="205"/>
    </location>
</feature>
<comment type="caution">
    <text evidence="23">The sequence shown here is derived from an EMBL/GenBank/DDBJ whole genome shotgun (WGS) entry which is preliminary data.</text>
</comment>